<dbReference type="SUPFAM" id="SSF48371">
    <property type="entry name" value="ARM repeat"/>
    <property type="match status" value="1"/>
</dbReference>
<keyword evidence="2" id="KW-1185">Reference proteome</keyword>
<dbReference type="GO" id="GO:0005783">
    <property type="term" value="C:endoplasmic reticulum"/>
    <property type="evidence" value="ECO:0007669"/>
    <property type="project" value="TreeGrafter"/>
</dbReference>
<reference evidence="1" key="1">
    <citation type="submission" date="2022-12" db="EMBL/GenBank/DDBJ databases">
        <authorList>
            <person name="Webb A."/>
        </authorList>
    </citation>
    <scope>NUCLEOTIDE SEQUENCE</scope>
    <source>
        <strain evidence="1">Hp1</strain>
    </source>
</reference>
<evidence type="ECO:0000313" key="2">
    <source>
        <dbReference type="Proteomes" id="UP001162031"/>
    </source>
</evidence>
<dbReference type="Gene3D" id="1.25.10.10">
    <property type="entry name" value="Leucine-rich Repeat Variant"/>
    <property type="match status" value="1"/>
</dbReference>
<dbReference type="PANTHER" id="PTHR19316:SF18">
    <property type="entry name" value="HSP70-BINDING PROTEIN 1"/>
    <property type="match status" value="1"/>
</dbReference>
<dbReference type="Proteomes" id="UP001162031">
    <property type="component" value="Unassembled WGS sequence"/>
</dbReference>
<organism evidence="1 2">
    <name type="scientific">Hyaloperonospora brassicae</name>
    <name type="common">Brassica downy mildew</name>
    <name type="synonym">Peronospora brassicae</name>
    <dbReference type="NCBI Taxonomy" id="162125"/>
    <lineage>
        <taxon>Eukaryota</taxon>
        <taxon>Sar</taxon>
        <taxon>Stramenopiles</taxon>
        <taxon>Oomycota</taxon>
        <taxon>Peronosporomycetes</taxon>
        <taxon>Peronosporales</taxon>
        <taxon>Peronosporaceae</taxon>
        <taxon>Hyaloperonospora</taxon>
    </lineage>
</organism>
<comment type="caution">
    <text evidence="1">The sequence shown here is derived from an EMBL/GenBank/DDBJ whole genome shotgun (WGS) entry which is preliminary data.</text>
</comment>
<dbReference type="PANTHER" id="PTHR19316">
    <property type="entry name" value="PROTEIN FOLDING REGULATOR"/>
    <property type="match status" value="1"/>
</dbReference>
<dbReference type="GO" id="GO:0000774">
    <property type="term" value="F:adenyl-nucleotide exchange factor activity"/>
    <property type="evidence" value="ECO:0007669"/>
    <property type="project" value="TreeGrafter"/>
</dbReference>
<accession>A0AAV0TRL2</accession>
<name>A0AAV0TRL2_HYABA</name>
<dbReference type="AlphaFoldDB" id="A0AAV0TRL2"/>
<dbReference type="InterPro" id="IPR050693">
    <property type="entry name" value="Hsp70_NEF-Inhibitors"/>
</dbReference>
<evidence type="ECO:0008006" key="3">
    <source>
        <dbReference type="Google" id="ProtNLM"/>
    </source>
</evidence>
<dbReference type="InterPro" id="IPR016024">
    <property type="entry name" value="ARM-type_fold"/>
</dbReference>
<proteinExistence type="predicted"/>
<protein>
    <recommendedName>
        <fullName evidence="3">Nucleotide exchange factor Fes1 domain-containing protein</fullName>
    </recommendedName>
</protein>
<dbReference type="EMBL" id="CANTFL010000649">
    <property type="protein sequence ID" value="CAI5726344.1"/>
    <property type="molecule type" value="Genomic_DNA"/>
</dbReference>
<dbReference type="InterPro" id="IPR011989">
    <property type="entry name" value="ARM-like"/>
</dbReference>
<sequence length="345" mass="37847">MAGVDPAKWQALLKWTMKHTSDGTTPSPATPISADKRRFLEQVMAEAVLDENERVRDILRIVRGEHPRHVFNSALAADTLSIDTNSAKDANDTDDTDDDEALALYREALLEELVTRVDQVDTAQNLCKMDGLAVLLHVLRTDARPSTRARAAEVCAVVVQNNPFCQDAALAAGLLEALCAVARTDEDVTCRVKALLGISCLVRHCDAAETTFLSDTCDGLALLRDHVAMASDLRLQRKALFFLQYLIGSKRATAHAVREMDFYVQSAAAFILHEDVDLCESAADGLAAFALLGPEFLAACTQPELDVVGKCDERLSRIDALALEQRELAQETRDRVERLKMVLTA</sequence>
<gene>
    <name evidence="1" type="ORF">HBR001_LOCUS3820</name>
</gene>
<evidence type="ECO:0000313" key="1">
    <source>
        <dbReference type="EMBL" id="CAI5726344.1"/>
    </source>
</evidence>